<protein>
    <submittedName>
        <fullName evidence="1">Uncharacterized protein</fullName>
    </submittedName>
</protein>
<evidence type="ECO:0000313" key="1">
    <source>
        <dbReference type="EMBL" id="PIL14285.1"/>
    </source>
</evidence>
<sequence>MLATGMAMGFPFSFATEQKHNLLNSLTQFQISLSYAEATGGVYDSQDGGKM</sequence>
<dbReference type="AlphaFoldDB" id="A0A2G8QYA1"/>
<organism evidence="1 2">
    <name type="scientific">Puniceibacterium antarcticum</name>
    <dbReference type="NCBI Taxonomy" id="1206336"/>
    <lineage>
        <taxon>Bacteria</taxon>
        <taxon>Pseudomonadati</taxon>
        <taxon>Pseudomonadota</taxon>
        <taxon>Alphaproteobacteria</taxon>
        <taxon>Rhodobacterales</taxon>
        <taxon>Paracoccaceae</taxon>
        <taxon>Puniceibacterium</taxon>
    </lineage>
</organism>
<reference evidence="1 2" key="1">
    <citation type="submission" date="2013-09" db="EMBL/GenBank/DDBJ databases">
        <title>Genome sequencing of Phaeobacter antarcticus sp. nov. SM1211.</title>
        <authorList>
            <person name="Zhang X.-Y."/>
            <person name="Liu C."/>
            <person name="Chen X.-L."/>
            <person name="Xie B.-B."/>
            <person name="Qin Q.-L."/>
            <person name="Rong J.-C."/>
            <person name="Zhang Y.-Z."/>
        </authorList>
    </citation>
    <scope>NUCLEOTIDE SEQUENCE [LARGE SCALE GENOMIC DNA]</scope>
    <source>
        <strain evidence="1 2">SM1211</strain>
    </source>
</reference>
<accession>A0A2G8QYA1</accession>
<proteinExistence type="predicted"/>
<evidence type="ECO:0000313" key="2">
    <source>
        <dbReference type="Proteomes" id="UP000231259"/>
    </source>
</evidence>
<keyword evidence="2" id="KW-1185">Reference proteome</keyword>
<name>A0A2G8QYA1_9RHOB</name>
<dbReference type="Proteomes" id="UP000231259">
    <property type="component" value="Unassembled WGS sequence"/>
</dbReference>
<gene>
    <name evidence="1" type="ORF">P775_26640</name>
</gene>
<dbReference type="EMBL" id="AWWI01000181">
    <property type="protein sequence ID" value="PIL14285.1"/>
    <property type="molecule type" value="Genomic_DNA"/>
</dbReference>
<comment type="caution">
    <text evidence="1">The sequence shown here is derived from an EMBL/GenBank/DDBJ whole genome shotgun (WGS) entry which is preliminary data.</text>
</comment>